<dbReference type="InterPro" id="IPR002625">
    <property type="entry name" value="Smr_dom"/>
</dbReference>
<dbReference type="Pfam" id="PF01713">
    <property type="entry name" value="Smr"/>
    <property type="match status" value="1"/>
</dbReference>
<dbReference type="GO" id="GO:0140664">
    <property type="term" value="F:ATP-dependent DNA damage sensor activity"/>
    <property type="evidence" value="ECO:0007669"/>
    <property type="project" value="InterPro"/>
</dbReference>
<dbReference type="SUPFAM" id="SSF160443">
    <property type="entry name" value="SMR domain-like"/>
    <property type="match status" value="1"/>
</dbReference>
<keyword evidence="5 9" id="KW-0378">Hydrolase</keyword>
<accession>A0A642KU51</accession>
<dbReference type="InterPro" id="IPR005747">
    <property type="entry name" value="MutS2"/>
</dbReference>
<dbReference type="Pfam" id="PF20297">
    <property type="entry name" value="MSSS"/>
    <property type="match status" value="1"/>
</dbReference>
<dbReference type="GO" id="GO:0043023">
    <property type="term" value="F:ribosomal large subunit binding"/>
    <property type="evidence" value="ECO:0007669"/>
    <property type="project" value="UniProtKB-UniRule"/>
</dbReference>
<dbReference type="PANTHER" id="PTHR48466:SF2">
    <property type="entry name" value="OS10G0509000 PROTEIN"/>
    <property type="match status" value="1"/>
</dbReference>
<dbReference type="PIRSF" id="PIRSF005814">
    <property type="entry name" value="MutS_YshD"/>
    <property type="match status" value="1"/>
</dbReference>
<dbReference type="SUPFAM" id="SSF48334">
    <property type="entry name" value="DNA repair protein MutS, domain III"/>
    <property type="match status" value="1"/>
</dbReference>
<sequence>MIYPQNFEQKIGFNQIRQLLKDKCLSTLGEERVNEMNFSHHFEEVDELLNQVAEFVRIIQEEDNFPDQFFFDVRPSLKRIRIEGMYMDEQELFDLRRSLETIRDIVRFLQRNDEEESDCPYPSLKKLAGDITVFPQLITKIDGILNKYGKIKDNASTELSRIRRELANTMGSISRSLNSILRNAQSEGYVDKDVAPTMRDGRLVIPVAPGLKRKIKGIVHDESASGKTVFIEPAEVVEANNRIRELEGDERREIIRILTEFSNTLRPSIPEILQSYEFLAEIDFIRAKSHFAIQTNSIKPSLENEQLLDWTMAVHPLLQLSLAKHGKKVVPLDIELNLKQRILIISGPNAGGKSVCLKTVGLLQYMLQCGMLVPMHERSHVGLFGSIFIDIGDEQSIEDDLSTYSSHLTNMKIMMKNCNERSLILIDEFGGGTEPQIGGAIAEAVLKRFNIKGTFGVITTHYQNLKHFAEDHEGVVNGAMLYDRHLMQALFQLQIGNPGSSFAVEIARKIGLPEDVIADASEIVGSEYINADKYLQDIVRDKRYWEGKRQTIRQREKHMEETIARYQAEMEELQKSRKEIIRQAKEEAERLLQESNARIENTIRTIKEAQAAKEKTRLVRQELADFRESIDNLTSKEQEDKIARKMEKLKEKQNRKKEKKQNGTKEQPTVQQTPKATPITEGCPVRIKGQSSVGEVLEINGKNAVVAFGSIKTTVKTERLERSNAVPQKQESAKSSFVSNQTQDSMYEKKLNFKQDIDVRGMRGDEALQAVTYFVDDAILVGMSRVRILHGTGTGILRTLIRQYLQTIPGVRHFADEHIQLGGAGITVVDLA</sequence>
<dbReference type="AlphaFoldDB" id="A0A642KU51"/>
<evidence type="ECO:0000256" key="1">
    <source>
        <dbReference type="ARBA" id="ARBA00022722"/>
    </source>
</evidence>
<dbReference type="PROSITE" id="PS50828">
    <property type="entry name" value="SMR"/>
    <property type="match status" value="1"/>
</dbReference>
<evidence type="ECO:0000259" key="11">
    <source>
        <dbReference type="PROSITE" id="PS50828"/>
    </source>
</evidence>
<evidence type="ECO:0000256" key="4">
    <source>
        <dbReference type="ARBA" id="ARBA00022759"/>
    </source>
</evidence>
<keyword evidence="8 9" id="KW-0238">DNA-binding</keyword>
<evidence type="ECO:0000256" key="5">
    <source>
        <dbReference type="ARBA" id="ARBA00022801"/>
    </source>
</evidence>
<keyword evidence="6 9" id="KW-0067">ATP-binding</keyword>
<keyword evidence="7 9" id="KW-0694">RNA-binding</keyword>
<dbReference type="Gene3D" id="3.30.1370.110">
    <property type="match status" value="1"/>
</dbReference>
<comment type="caution">
    <text evidence="12">The sequence shown here is derived from an EMBL/GenBank/DDBJ whole genome shotgun (WGS) entry which is preliminary data.</text>
</comment>
<dbReference type="GO" id="GO:0006298">
    <property type="term" value="P:mismatch repair"/>
    <property type="evidence" value="ECO:0007669"/>
    <property type="project" value="InterPro"/>
</dbReference>
<evidence type="ECO:0000256" key="6">
    <source>
        <dbReference type="ARBA" id="ARBA00022840"/>
    </source>
</evidence>
<name>A0A642KU51_BACFG</name>
<dbReference type="InterPro" id="IPR036063">
    <property type="entry name" value="Smr_dom_sf"/>
</dbReference>
<dbReference type="GO" id="GO:0045910">
    <property type="term" value="P:negative regulation of DNA recombination"/>
    <property type="evidence" value="ECO:0007669"/>
    <property type="project" value="InterPro"/>
</dbReference>
<proteinExistence type="inferred from homology"/>
<dbReference type="EC" id="3.1.-.-" evidence="9"/>
<comment type="similarity">
    <text evidence="9">Belongs to the DNA mismatch repair MutS family. MutS2 subfamily.</text>
</comment>
<comment type="subunit">
    <text evidence="9">Homodimer. Binds to stalled ribosomes, contacting rRNA.</text>
</comment>
<dbReference type="InterPro" id="IPR036187">
    <property type="entry name" value="DNA_mismatch_repair_MutS_sf"/>
</dbReference>
<dbReference type="InterPro" id="IPR000432">
    <property type="entry name" value="DNA_mismatch_repair_MutS_C"/>
</dbReference>
<dbReference type="FunFam" id="3.30.1370.110:FF:000004">
    <property type="entry name" value="Endonuclease MutS2"/>
    <property type="match status" value="1"/>
</dbReference>
<dbReference type="PANTHER" id="PTHR48466">
    <property type="entry name" value="OS10G0509000 PROTEIN-RELATED"/>
    <property type="match status" value="1"/>
</dbReference>
<feature type="region of interest" description="Disordered" evidence="10">
    <location>
        <begin position="650"/>
        <end position="683"/>
    </location>
</feature>
<feature type="domain" description="Smr" evidence="11">
    <location>
        <begin position="757"/>
        <end position="832"/>
    </location>
</feature>
<dbReference type="InterPro" id="IPR027417">
    <property type="entry name" value="P-loop_NTPase"/>
</dbReference>
<comment type="function">
    <text evidence="9">Endonuclease that is involved in the suppression of homologous recombination and thus may have a key role in the control of bacterial genetic diversity.</text>
</comment>
<dbReference type="NCBIfam" id="TIGR01069">
    <property type="entry name" value="mutS2"/>
    <property type="match status" value="1"/>
</dbReference>
<comment type="function">
    <text evidence="9">Acts as a ribosome collision sensor, splitting the ribosome into its 2 subunits. Detects stalled/collided 70S ribosomes which it binds and splits by an ATP-hydrolysis driven conformational change. Acts upstream of the ribosome quality control system (RQC), a ribosome-associated complex that mediates the extraction of incompletely synthesized nascent chains from stalled ribosomes and their subsequent degradation. Probably generates substrates for RQC.</text>
</comment>
<evidence type="ECO:0000313" key="12">
    <source>
        <dbReference type="EMBL" id="KAA5177802.1"/>
    </source>
</evidence>
<dbReference type="GO" id="GO:0005524">
    <property type="term" value="F:ATP binding"/>
    <property type="evidence" value="ECO:0007669"/>
    <property type="project" value="UniProtKB-UniRule"/>
</dbReference>
<dbReference type="SMART" id="SM00534">
    <property type="entry name" value="MUTSac"/>
    <property type="match status" value="1"/>
</dbReference>
<dbReference type="GO" id="GO:0016887">
    <property type="term" value="F:ATP hydrolysis activity"/>
    <property type="evidence" value="ECO:0007669"/>
    <property type="project" value="InterPro"/>
</dbReference>
<dbReference type="SMART" id="SM00463">
    <property type="entry name" value="SMR"/>
    <property type="match status" value="1"/>
</dbReference>
<evidence type="ECO:0000313" key="13">
    <source>
        <dbReference type="Proteomes" id="UP000436803"/>
    </source>
</evidence>
<feature type="region of interest" description="Disordered" evidence="10">
    <location>
        <begin position="722"/>
        <end position="741"/>
    </location>
</feature>
<reference evidence="12 13" key="1">
    <citation type="journal article" date="2019" name="Nat. Med.">
        <title>A library of human gut bacterial isolates paired with longitudinal multiomics data enables mechanistic microbiome research.</title>
        <authorList>
            <person name="Poyet M."/>
            <person name="Groussin M."/>
            <person name="Gibbons S.M."/>
            <person name="Avila-Pacheco J."/>
            <person name="Jiang X."/>
            <person name="Kearney S.M."/>
            <person name="Perrotta A.R."/>
            <person name="Berdy B."/>
            <person name="Zhao S."/>
            <person name="Lieberman T.D."/>
            <person name="Swanson P.K."/>
            <person name="Smith M."/>
            <person name="Roesemann S."/>
            <person name="Alexander J.E."/>
            <person name="Rich S.A."/>
            <person name="Livny J."/>
            <person name="Vlamakis H."/>
            <person name="Clish C."/>
            <person name="Bullock K."/>
            <person name="Deik A."/>
            <person name="Scott J."/>
            <person name="Pierce K.A."/>
            <person name="Xavier R.J."/>
            <person name="Alm E.J."/>
        </authorList>
    </citation>
    <scope>NUCLEOTIDE SEQUENCE [LARGE SCALE GENOMIC DNA]</scope>
    <source>
        <strain evidence="12 13">BIOML-A7</strain>
    </source>
</reference>
<dbReference type="SUPFAM" id="SSF52540">
    <property type="entry name" value="P-loop containing nucleoside triphosphate hydrolases"/>
    <property type="match status" value="1"/>
</dbReference>
<evidence type="ECO:0000256" key="9">
    <source>
        <dbReference type="HAMAP-Rule" id="MF_00092"/>
    </source>
</evidence>
<evidence type="ECO:0000256" key="7">
    <source>
        <dbReference type="ARBA" id="ARBA00022884"/>
    </source>
</evidence>
<feature type="compositionally biased region" description="Polar residues" evidence="10">
    <location>
        <begin position="725"/>
        <end position="741"/>
    </location>
</feature>
<dbReference type="SMART" id="SM00533">
    <property type="entry name" value="MUTSd"/>
    <property type="match status" value="1"/>
</dbReference>
<dbReference type="GO" id="GO:0030983">
    <property type="term" value="F:mismatched DNA binding"/>
    <property type="evidence" value="ECO:0007669"/>
    <property type="project" value="InterPro"/>
</dbReference>
<dbReference type="InterPro" id="IPR045076">
    <property type="entry name" value="MutS"/>
</dbReference>
<feature type="compositionally biased region" description="Polar residues" evidence="10">
    <location>
        <begin position="664"/>
        <end position="675"/>
    </location>
</feature>
<evidence type="ECO:0000256" key="3">
    <source>
        <dbReference type="ARBA" id="ARBA00022741"/>
    </source>
</evidence>
<dbReference type="GO" id="GO:0072344">
    <property type="term" value="P:rescue of stalled ribosome"/>
    <property type="evidence" value="ECO:0007669"/>
    <property type="project" value="UniProtKB-UniRule"/>
</dbReference>
<organism evidence="12 13">
    <name type="scientific">Bacteroides fragilis</name>
    <dbReference type="NCBI Taxonomy" id="817"/>
    <lineage>
        <taxon>Bacteria</taxon>
        <taxon>Pseudomonadati</taxon>
        <taxon>Bacteroidota</taxon>
        <taxon>Bacteroidia</taxon>
        <taxon>Bacteroidales</taxon>
        <taxon>Bacteroidaceae</taxon>
        <taxon>Bacteroides</taxon>
    </lineage>
</organism>
<evidence type="ECO:0000256" key="8">
    <source>
        <dbReference type="ARBA" id="ARBA00023125"/>
    </source>
</evidence>
<keyword evidence="2 9" id="KW-0699">rRNA-binding</keyword>
<keyword evidence="1 9" id="KW-0540">Nuclease</keyword>
<feature type="binding site" evidence="9">
    <location>
        <begin position="347"/>
        <end position="354"/>
    </location>
    <ligand>
        <name>ATP</name>
        <dbReference type="ChEBI" id="CHEBI:30616"/>
    </ligand>
</feature>
<dbReference type="GO" id="GO:0019843">
    <property type="term" value="F:rRNA binding"/>
    <property type="evidence" value="ECO:0007669"/>
    <property type="project" value="UniProtKB-UniRule"/>
</dbReference>
<evidence type="ECO:0000256" key="2">
    <source>
        <dbReference type="ARBA" id="ARBA00022730"/>
    </source>
</evidence>
<dbReference type="Gene3D" id="3.40.50.300">
    <property type="entry name" value="P-loop containing nucleotide triphosphate hydrolases"/>
    <property type="match status" value="1"/>
</dbReference>
<protein>
    <recommendedName>
        <fullName evidence="9">Endonuclease MutS2</fullName>
        <ecNumber evidence="9">3.1.-.-</ecNumber>
    </recommendedName>
    <alternativeName>
        <fullName evidence="9">Ribosome-associated protein quality control-upstream factor</fullName>
        <shortName evidence="9">RQC-upstream factor</shortName>
        <shortName evidence="9">RqcU</shortName>
        <ecNumber evidence="9">3.6.4.-</ecNumber>
    </alternativeName>
</protein>
<keyword evidence="3 9" id="KW-0547">Nucleotide-binding</keyword>
<dbReference type="EMBL" id="VWAW01000002">
    <property type="protein sequence ID" value="KAA5177802.1"/>
    <property type="molecule type" value="Genomic_DNA"/>
</dbReference>
<dbReference type="Pfam" id="PF00488">
    <property type="entry name" value="MutS_V"/>
    <property type="match status" value="1"/>
</dbReference>
<evidence type="ECO:0000256" key="10">
    <source>
        <dbReference type="SAM" id="MobiDB-lite"/>
    </source>
</evidence>
<dbReference type="InterPro" id="IPR007696">
    <property type="entry name" value="DNA_mismatch_repair_MutS_core"/>
</dbReference>
<dbReference type="GO" id="GO:0004519">
    <property type="term" value="F:endonuclease activity"/>
    <property type="evidence" value="ECO:0007669"/>
    <property type="project" value="UniProtKB-UniRule"/>
</dbReference>
<dbReference type="HAMAP" id="MF_00092">
    <property type="entry name" value="MutS2"/>
    <property type="match status" value="1"/>
</dbReference>
<dbReference type="Proteomes" id="UP000436803">
    <property type="component" value="Unassembled WGS sequence"/>
</dbReference>
<keyword evidence="4 9" id="KW-0255">Endonuclease</keyword>
<gene>
    <name evidence="9" type="primary">mutS2</name>
    <name evidence="9" type="synonym">rqcU</name>
    <name evidence="12" type="ORF">F2Z29_02460</name>
</gene>
<dbReference type="EC" id="3.6.4.-" evidence="9"/>
<dbReference type="InterPro" id="IPR046893">
    <property type="entry name" value="MSSS"/>
</dbReference>
<dbReference type="FunFam" id="3.40.50.300:FF:001531">
    <property type="entry name" value="Endonuclease MutS2"/>
    <property type="match status" value="1"/>
</dbReference>